<accession>A0AC34RF62</accession>
<dbReference type="WBParaSite" id="JU765_v2.g6323.t1">
    <property type="protein sequence ID" value="JU765_v2.g6323.t1"/>
    <property type="gene ID" value="JU765_v2.g6323"/>
</dbReference>
<reference evidence="2" key="1">
    <citation type="submission" date="2022-11" db="UniProtKB">
        <authorList>
            <consortium name="WormBaseParasite"/>
        </authorList>
    </citation>
    <scope>IDENTIFICATION</scope>
</reference>
<organism evidence="1 2">
    <name type="scientific">Panagrolaimus sp. JU765</name>
    <dbReference type="NCBI Taxonomy" id="591449"/>
    <lineage>
        <taxon>Eukaryota</taxon>
        <taxon>Metazoa</taxon>
        <taxon>Ecdysozoa</taxon>
        <taxon>Nematoda</taxon>
        <taxon>Chromadorea</taxon>
        <taxon>Rhabditida</taxon>
        <taxon>Tylenchina</taxon>
        <taxon>Panagrolaimomorpha</taxon>
        <taxon>Panagrolaimoidea</taxon>
        <taxon>Panagrolaimidae</taxon>
        <taxon>Panagrolaimus</taxon>
    </lineage>
</organism>
<evidence type="ECO:0000313" key="2">
    <source>
        <dbReference type="WBParaSite" id="JU765_v2.g6323.t1"/>
    </source>
</evidence>
<proteinExistence type="predicted"/>
<evidence type="ECO:0000313" key="1">
    <source>
        <dbReference type="Proteomes" id="UP000887576"/>
    </source>
</evidence>
<dbReference type="Proteomes" id="UP000887576">
    <property type="component" value="Unplaced"/>
</dbReference>
<name>A0AC34RF62_9BILA</name>
<protein>
    <submittedName>
        <fullName evidence="2">Uncharacterized protein</fullName>
    </submittedName>
</protein>
<sequence length="461" mass="51521">MAPSLPNRTDLPTYNDVRGSFNKYRSIAFGTWKPGEARRFSEKPKRRLCSENLSTSASVFRRPNSLDASCSFSEKSETSLDSKTLVATEDEVSEIEHCRTEPVSSINCCVQTTPSLAQRKANLVMTISFDPDCYSSVEYLNCTINKNGFAKNMPLSRAANRSMDALNDRLVHSNLTRSFQRQKPSTSSNFSPNVPFHQRTRSFDGATHFAVICPGKNGKLNSFGQKSTSQKISAFQATKNFFKKLYTNSTTLPKKIRSGKSQQKLDSFKAATSPFYEVRYPEPEEIPYLPYNIQYEVESDNEDNETELDVATDELDSSTAPSCSSSTPDKSMNSKMPIDEGIFSGSEDKSVTGSDFTNQSCGTSNCGNSATVQNKFQSWNDLFGHLKKEINEMKARDEQILESLKTVESQLSFVRGLDRSRSEYSPLERMLSAPTTIPAGSRPIPNKTRPYSDDPLRITRV</sequence>